<evidence type="ECO:0000313" key="1">
    <source>
        <dbReference type="EMBL" id="GIY03520.1"/>
    </source>
</evidence>
<comment type="caution">
    <text evidence="1">The sequence shown here is derived from an EMBL/GenBank/DDBJ whole genome shotgun (WGS) entry which is preliminary data.</text>
</comment>
<dbReference type="EMBL" id="BPLR01005590">
    <property type="protein sequence ID" value="GIY03520.1"/>
    <property type="molecule type" value="Genomic_DNA"/>
</dbReference>
<accession>A0AAV4Q3D2</accession>
<organism evidence="1 2">
    <name type="scientific">Caerostris extrusa</name>
    <name type="common">Bark spider</name>
    <name type="synonym">Caerostris bankana</name>
    <dbReference type="NCBI Taxonomy" id="172846"/>
    <lineage>
        <taxon>Eukaryota</taxon>
        <taxon>Metazoa</taxon>
        <taxon>Ecdysozoa</taxon>
        <taxon>Arthropoda</taxon>
        <taxon>Chelicerata</taxon>
        <taxon>Arachnida</taxon>
        <taxon>Araneae</taxon>
        <taxon>Araneomorphae</taxon>
        <taxon>Entelegynae</taxon>
        <taxon>Araneoidea</taxon>
        <taxon>Araneidae</taxon>
        <taxon>Caerostris</taxon>
    </lineage>
</organism>
<proteinExistence type="predicted"/>
<protein>
    <submittedName>
        <fullName evidence="1">Uncharacterized protein</fullName>
    </submittedName>
</protein>
<keyword evidence="2" id="KW-1185">Reference proteome</keyword>
<dbReference type="Proteomes" id="UP001054945">
    <property type="component" value="Unassembled WGS sequence"/>
</dbReference>
<evidence type="ECO:0000313" key="2">
    <source>
        <dbReference type="Proteomes" id="UP001054945"/>
    </source>
</evidence>
<sequence length="133" mass="15545">MPLREMTWSVPEKEVRPRPRVTWPNPIKTTRSRIIWFCMGNPFFFSAATLLPPEKKKKESATAMKENILIKNSLFALLAVRKKKEKRSPGSRKKRRVLSVLLSLHKRSVQGYFLFFIVVVQFENEQSISVPDE</sequence>
<dbReference type="AlphaFoldDB" id="A0AAV4Q3D2"/>
<reference evidence="1 2" key="1">
    <citation type="submission" date="2021-06" db="EMBL/GenBank/DDBJ databases">
        <title>Caerostris extrusa draft genome.</title>
        <authorList>
            <person name="Kono N."/>
            <person name="Arakawa K."/>
        </authorList>
    </citation>
    <scope>NUCLEOTIDE SEQUENCE [LARGE SCALE GENOMIC DNA]</scope>
</reference>
<name>A0AAV4Q3D2_CAEEX</name>
<gene>
    <name evidence="1" type="ORF">CEXT_206981</name>
</gene>